<evidence type="ECO:0000313" key="1">
    <source>
        <dbReference type="EMBL" id="GGJ98543.1"/>
    </source>
</evidence>
<sequence length="157" mass="17070">MARAAGSECGQLIGTTRGFTIMRTAMRTTMRTTTRATLLTAATLAAATALLPAAAPAAEAAAARRDACGPGELCLWGKPDFRGPRQTHELFRTEIQNCVPLPPGTDAQSLVNRTGRPVTTYQSHECEETGEFETYPGNGTWVPRSPYRVRAFKVWER</sequence>
<evidence type="ECO:0000313" key="2">
    <source>
        <dbReference type="Proteomes" id="UP000660265"/>
    </source>
</evidence>
<dbReference type="Proteomes" id="UP000660265">
    <property type="component" value="Unassembled WGS sequence"/>
</dbReference>
<dbReference type="EMBL" id="BMMV01000009">
    <property type="protein sequence ID" value="GGJ98543.1"/>
    <property type="molecule type" value="Genomic_DNA"/>
</dbReference>
<gene>
    <name evidence="1" type="ORF">GCM10011583_32570</name>
</gene>
<proteinExistence type="predicted"/>
<reference evidence="2" key="1">
    <citation type="journal article" date="2019" name="Int. J. Syst. Evol. Microbiol.">
        <title>The Global Catalogue of Microorganisms (GCM) 10K type strain sequencing project: providing services to taxonomists for standard genome sequencing and annotation.</title>
        <authorList>
            <consortium name="The Broad Institute Genomics Platform"/>
            <consortium name="The Broad Institute Genome Sequencing Center for Infectious Disease"/>
            <person name="Wu L."/>
            <person name="Ma J."/>
        </authorList>
    </citation>
    <scope>NUCLEOTIDE SEQUENCE [LARGE SCALE GENOMIC DNA]</scope>
    <source>
        <strain evidence="2">CGMCC 4.7275</strain>
    </source>
</reference>
<keyword evidence="2" id="KW-1185">Reference proteome</keyword>
<dbReference type="PROSITE" id="PS51318">
    <property type="entry name" value="TAT"/>
    <property type="match status" value="1"/>
</dbReference>
<accession>A0ABQ2E6U4</accession>
<evidence type="ECO:0008006" key="3">
    <source>
        <dbReference type="Google" id="ProtNLM"/>
    </source>
</evidence>
<name>A0ABQ2E6U4_9ACTN</name>
<protein>
    <recommendedName>
        <fullName evidence="3">Peptidase inhibitor family I36</fullName>
    </recommendedName>
</protein>
<dbReference type="InterPro" id="IPR006311">
    <property type="entry name" value="TAT_signal"/>
</dbReference>
<organism evidence="1 2">
    <name type="scientific">Streptomyces camponoticapitis</name>
    <dbReference type="NCBI Taxonomy" id="1616125"/>
    <lineage>
        <taxon>Bacteria</taxon>
        <taxon>Bacillati</taxon>
        <taxon>Actinomycetota</taxon>
        <taxon>Actinomycetes</taxon>
        <taxon>Kitasatosporales</taxon>
        <taxon>Streptomycetaceae</taxon>
        <taxon>Streptomyces</taxon>
    </lineage>
</organism>
<dbReference type="Pfam" id="PF03995">
    <property type="entry name" value="Inhibitor_I36"/>
    <property type="match status" value="1"/>
</dbReference>
<comment type="caution">
    <text evidence="1">The sequence shown here is derived from an EMBL/GenBank/DDBJ whole genome shotgun (WGS) entry which is preliminary data.</text>
</comment>